<comment type="caution">
    <text evidence="4">The sequence shown here is derived from an EMBL/GenBank/DDBJ whole genome shotgun (WGS) entry which is preliminary data.</text>
</comment>
<feature type="transmembrane region" description="Helical" evidence="2">
    <location>
        <begin position="235"/>
        <end position="253"/>
    </location>
</feature>
<feature type="region of interest" description="Disordered" evidence="1">
    <location>
        <begin position="185"/>
        <end position="224"/>
    </location>
</feature>
<dbReference type="FunFam" id="2.60.40.420:FF:000048">
    <property type="entry name" value="Early nodulin-like protein 18"/>
    <property type="match status" value="1"/>
</dbReference>
<evidence type="ECO:0000313" key="4">
    <source>
        <dbReference type="EMBL" id="KAG0458228.1"/>
    </source>
</evidence>
<dbReference type="InterPro" id="IPR008972">
    <property type="entry name" value="Cupredoxin"/>
</dbReference>
<reference evidence="4 5" key="1">
    <citation type="journal article" date="2020" name="Nat. Food">
        <title>A phased Vanilla planifolia genome enables genetic improvement of flavour and production.</title>
        <authorList>
            <person name="Hasing T."/>
            <person name="Tang H."/>
            <person name="Brym M."/>
            <person name="Khazi F."/>
            <person name="Huang T."/>
            <person name="Chambers A.H."/>
        </authorList>
    </citation>
    <scope>NUCLEOTIDE SEQUENCE [LARGE SCALE GENOMIC DNA]</scope>
    <source>
        <tissue evidence="4">Leaf</tissue>
    </source>
</reference>
<dbReference type="InterPro" id="IPR003245">
    <property type="entry name" value="Phytocyanin_dom"/>
</dbReference>
<feature type="domain" description="Phytocyanin" evidence="3">
    <location>
        <begin position="63"/>
        <end position="183"/>
    </location>
</feature>
<dbReference type="GO" id="GO:0009055">
    <property type="term" value="F:electron transfer activity"/>
    <property type="evidence" value="ECO:0007669"/>
    <property type="project" value="InterPro"/>
</dbReference>
<evidence type="ECO:0000256" key="2">
    <source>
        <dbReference type="SAM" id="Phobius"/>
    </source>
</evidence>
<keyword evidence="2" id="KW-0812">Transmembrane</keyword>
<evidence type="ECO:0000313" key="5">
    <source>
        <dbReference type="Proteomes" id="UP000636800"/>
    </source>
</evidence>
<dbReference type="Proteomes" id="UP000636800">
    <property type="component" value="Chromosome 12"/>
</dbReference>
<proteinExistence type="predicted"/>
<keyword evidence="2" id="KW-1133">Transmembrane helix</keyword>
<dbReference type="GO" id="GO:0005886">
    <property type="term" value="C:plasma membrane"/>
    <property type="evidence" value="ECO:0007669"/>
    <property type="project" value="TreeGrafter"/>
</dbReference>
<evidence type="ECO:0000259" key="3">
    <source>
        <dbReference type="PROSITE" id="PS51485"/>
    </source>
</evidence>
<dbReference type="AlphaFoldDB" id="A0A835UEF0"/>
<dbReference type="PROSITE" id="PS51485">
    <property type="entry name" value="PHYTOCYANIN"/>
    <property type="match status" value="1"/>
</dbReference>
<keyword evidence="5" id="KW-1185">Reference proteome</keyword>
<accession>A0A835UEF0</accession>
<dbReference type="Gene3D" id="2.60.40.420">
    <property type="entry name" value="Cupredoxins - blue copper proteins"/>
    <property type="match status" value="1"/>
</dbReference>
<dbReference type="EMBL" id="JADCNL010000012">
    <property type="protein sequence ID" value="KAG0458228.1"/>
    <property type="molecule type" value="Genomic_DNA"/>
</dbReference>
<gene>
    <name evidence="4" type="ORF">HPP92_023385</name>
</gene>
<dbReference type="PANTHER" id="PTHR33021:SF213">
    <property type="entry name" value="OS12G0454600 PROTEIN"/>
    <property type="match status" value="1"/>
</dbReference>
<dbReference type="SUPFAM" id="SSF49503">
    <property type="entry name" value="Cupredoxins"/>
    <property type="match status" value="1"/>
</dbReference>
<keyword evidence="2" id="KW-0472">Membrane</keyword>
<protein>
    <recommendedName>
        <fullName evidence="3">Phytocyanin domain-containing protein</fullName>
    </recommendedName>
</protein>
<sequence length="256" mass="27208">MSNRDGHISLLQARCPSSAAPKRLLIMSAIWGKTSTTVFAVAVAAVLFTSASMVVAAQLPAYTNHTVGGAAGWFFNETKNSSVANYNTWAATQSFYLGDFLIFHTNSNTTVVQTYNQTTYHLCDASGDDDVLIFTPKGNTEFGVAAVVEVPLTVEGTNYFFSDAGADGIQCAKGMRFHIKVGHGRGLSPQLNQPPPPPSVDSQVPPPPAEASTVPEGNPQEQQFYRGGARSDDAIAFWGPIAAAWAVGVAFIVESM</sequence>
<dbReference type="PANTHER" id="PTHR33021">
    <property type="entry name" value="BLUE COPPER PROTEIN"/>
    <property type="match status" value="1"/>
</dbReference>
<name>A0A835UEF0_VANPL</name>
<evidence type="ECO:0000256" key="1">
    <source>
        <dbReference type="SAM" id="MobiDB-lite"/>
    </source>
</evidence>
<feature type="compositionally biased region" description="Pro residues" evidence="1">
    <location>
        <begin position="192"/>
        <end position="209"/>
    </location>
</feature>
<dbReference type="InterPro" id="IPR039391">
    <property type="entry name" value="Phytocyanin-like"/>
</dbReference>
<organism evidence="4 5">
    <name type="scientific">Vanilla planifolia</name>
    <name type="common">Vanilla</name>
    <dbReference type="NCBI Taxonomy" id="51239"/>
    <lineage>
        <taxon>Eukaryota</taxon>
        <taxon>Viridiplantae</taxon>
        <taxon>Streptophyta</taxon>
        <taxon>Embryophyta</taxon>
        <taxon>Tracheophyta</taxon>
        <taxon>Spermatophyta</taxon>
        <taxon>Magnoliopsida</taxon>
        <taxon>Liliopsida</taxon>
        <taxon>Asparagales</taxon>
        <taxon>Orchidaceae</taxon>
        <taxon>Vanilloideae</taxon>
        <taxon>Vanilleae</taxon>
        <taxon>Vanilla</taxon>
    </lineage>
</organism>
<dbReference type="Pfam" id="PF02298">
    <property type="entry name" value="Cu_bind_like"/>
    <property type="match status" value="1"/>
</dbReference>